<feature type="region of interest" description="Disordered" evidence="1">
    <location>
        <begin position="304"/>
        <end position="324"/>
    </location>
</feature>
<feature type="region of interest" description="Disordered" evidence="1">
    <location>
        <begin position="59"/>
        <end position="116"/>
    </location>
</feature>
<dbReference type="eggNOG" id="ENOG502SWAM">
    <property type="taxonomic scope" value="Eukaryota"/>
</dbReference>
<dbReference type="HOGENOM" id="CLU_050902_0_0_1"/>
<protein>
    <submittedName>
        <fullName evidence="3 4">Uncharacterized protein</fullName>
    </submittedName>
</protein>
<feature type="compositionally biased region" description="Basic residues" evidence="1">
    <location>
        <begin position="74"/>
        <end position="83"/>
    </location>
</feature>
<sequence>MVPWYLKTGSHPTWISEQTLRPSPAKASPAPSLFACGAITVHLARCLIYVHLSSQKSPTMTLVPRSSSSSARYSGRKRQRMRAKPTAQPPSPSFSEKPSKVDKSQGADASEAEDEELDVVWQAVRRECGSTESIILAVVTSEKTKPVSQMIRQKQANGEIKAKVVVTTPESLQNVITSTLTKSYNKLFLLAAPAVDTITYKVSSVVSSVHVAPCQPTTRGDVLRIGSRSTYCGERAYAWHMRSEKLSRYKIEHAEGCFFELSDDLDEAVRLVDMPGSAPDLTDAELADIKSMLVELHHNNDNAASPTAADTPVSTPPSSTPTPGRRWWDEWKRVVVACVCGAAGAVSAAGAFIWFSAGGVFLKGPMGFEVAVRWLSMGGAVGGCAVAAGVGLAAGGMVYFVPWEKVLAGLKRLLRRVWETIKGAVSWVRRKIEEMMCAARSAAVRVVPSARTRRMKTG</sequence>
<dbReference type="GeneID" id="20342828"/>
<reference evidence="5" key="1">
    <citation type="submission" date="2010-07" db="EMBL/GenBank/DDBJ databases">
        <title>The genome sequence of Gaeumannomyces graminis var. tritici strain R3-111a-1.</title>
        <authorList>
            <consortium name="The Broad Institute Genome Sequencing Platform"/>
            <person name="Ma L.-J."/>
            <person name="Dead R."/>
            <person name="Young S."/>
            <person name="Zeng Q."/>
            <person name="Koehrsen M."/>
            <person name="Alvarado L."/>
            <person name="Berlin A."/>
            <person name="Chapman S.B."/>
            <person name="Chen Z."/>
            <person name="Freedman E."/>
            <person name="Gellesch M."/>
            <person name="Goldberg J."/>
            <person name="Griggs A."/>
            <person name="Gujja S."/>
            <person name="Heilman E.R."/>
            <person name="Heiman D."/>
            <person name="Hepburn T."/>
            <person name="Howarth C."/>
            <person name="Jen D."/>
            <person name="Larson L."/>
            <person name="Mehta T."/>
            <person name="Neiman D."/>
            <person name="Pearson M."/>
            <person name="Roberts A."/>
            <person name="Saif S."/>
            <person name="Shea T."/>
            <person name="Shenoy N."/>
            <person name="Sisk P."/>
            <person name="Stolte C."/>
            <person name="Sykes S."/>
            <person name="Walk T."/>
            <person name="White J."/>
            <person name="Yandava C."/>
            <person name="Haas B."/>
            <person name="Nusbaum C."/>
            <person name="Birren B."/>
        </authorList>
    </citation>
    <scope>NUCLEOTIDE SEQUENCE [LARGE SCALE GENOMIC DNA]</scope>
    <source>
        <strain evidence="5">R3-111a-1</strain>
    </source>
</reference>
<dbReference type="EMBL" id="GL385395">
    <property type="protein sequence ID" value="EJT82397.1"/>
    <property type="molecule type" value="Genomic_DNA"/>
</dbReference>
<feature type="transmembrane region" description="Helical" evidence="2">
    <location>
        <begin position="334"/>
        <end position="357"/>
    </location>
</feature>
<reference evidence="3" key="2">
    <citation type="submission" date="2010-07" db="EMBL/GenBank/DDBJ databases">
        <authorList>
            <consortium name="The Broad Institute Genome Sequencing Platform"/>
            <consortium name="Broad Institute Genome Sequencing Center for Infectious Disease"/>
            <person name="Ma L.-J."/>
            <person name="Dead R."/>
            <person name="Young S."/>
            <person name="Zeng Q."/>
            <person name="Koehrsen M."/>
            <person name="Alvarado L."/>
            <person name="Berlin A."/>
            <person name="Chapman S.B."/>
            <person name="Chen Z."/>
            <person name="Freedman E."/>
            <person name="Gellesch M."/>
            <person name="Goldberg J."/>
            <person name="Griggs A."/>
            <person name="Gujja S."/>
            <person name="Heilman E.R."/>
            <person name="Heiman D."/>
            <person name="Hepburn T."/>
            <person name="Howarth C."/>
            <person name="Jen D."/>
            <person name="Larson L."/>
            <person name="Mehta T."/>
            <person name="Neiman D."/>
            <person name="Pearson M."/>
            <person name="Roberts A."/>
            <person name="Saif S."/>
            <person name="Shea T."/>
            <person name="Shenoy N."/>
            <person name="Sisk P."/>
            <person name="Stolte C."/>
            <person name="Sykes S."/>
            <person name="Walk T."/>
            <person name="White J."/>
            <person name="Yandava C."/>
            <person name="Haas B."/>
            <person name="Nusbaum C."/>
            <person name="Birren B."/>
        </authorList>
    </citation>
    <scope>NUCLEOTIDE SEQUENCE</scope>
    <source>
        <strain evidence="3">R3-111a-1</strain>
    </source>
</reference>
<evidence type="ECO:0000256" key="1">
    <source>
        <dbReference type="SAM" id="MobiDB-lite"/>
    </source>
</evidence>
<dbReference type="AlphaFoldDB" id="J3NM66"/>
<keyword evidence="5" id="KW-1185">Reference proteome</keyword>
<reference evidence="4" key="4">
    <citation type="journal article" date="2015" name="G3 (Bethesda)">
        <title>Genome sequences of three phytopathogenic species of the Magnaporthaceae family of fungi.</title>
        <authorList>
            <person name="Okagaki L.H."/>
            <person name="Nunes C.C."/>
            <person name="Sailsbery J."/>
            <person name="Clay B."/>
            <person name="Brown D."/>
            <person name="John T."/>
            <person name="Oh Y."/>
            <person name="Young N."/>
            <person name="Fitzgerald M."/>
            <person name="Haas B.J."/>
            <person name="Zeng Q."/>
            <person name="Young S."/>
            <person name="Adiconis X."/>
            <person name="Fan L."/>
            <person name="Levin J.Z."/>
            <person name="Mitchell T.K."/>
            <person name="Okubara P.A."/>
            <person name="Farman M.L."/>
            <person name="Kohn L.M."/>
            <person name="Birren B."/>
            <person name="Ma L.-J."/>
            <person name="Dean R.A."/>
        </authorList>
    </citation>
    <scope>NUCLEOTIDE SEQUENCE</scope>
    <source>
        <strain evidence="4">R3-111a-1</strain>
    </source>
</reference>
<organism evidence="3">
    <name type="scientific">Gaeumannomyces tritici (strain R3-111a-1)</name>
    <name type="common">Wheat and barley take-all root rot fungus</name>
    <name type="synonym">Gaeumannomyces graminis var. tritici</name>
    <dbReference type="NCBI Taxonomy" id="644352"/>
    <lineage>
        <taxon>Eukaryota</taxon>
        <taxon>Fungi</taxon>
        <taxon>Dikarya</taxon>
        <taxon>Ascomycota</taxon>
        <taxon>Pezizomycotina</taxon>
        <taxon>Sordariomycetes</taxon>
        <taxon>Sordariomycetidae</taxon>
        <taxon>Magnaporthales</taxon>
        <taxon>Magnaporthaceae</taxon>
        <taxon>Gaeumannomyces</taxon>
    </lineage>
</organism>
<dbReference type="RefSeq" id="XP_009218406.1">
    <property type="nucleotide sequence ID" value="XM_009220142.1"/>
</dbReference>
<name>J3NM66_GAET3</name>
<proteinExistence type="predicted"/>
<keyword evidence="2" id="KW-1133">Transmembrane helix</keyword>
<accession>J3NM66</accession>
<evidence type="ECO:0000313" key="5">
    <source>
        <dbReference type="Proteomes" id="UP000006039"/>
    </source>
</evidence>
<dbReference type="Proteomes" id="UP000006039">
    <property type="component" value="Unassembled WGS sequence"/>
</dbReference>
<reference evidence="4" key="5">
    <citation type="submission" date="2018-04" db="UniProtKB">
        <authorList>
            <consortium name="EnsemblFungi"/>
        </authorList>
    </citation>
    <scope>IDENTIFICATION</scope>
    <source>
        <strain evidence="4">R3-111a-1</strain>
    </source>
</reference>
<feature type="transmembrane region" description="Helical" evidence="2">
    <location>
        <begin position="377"/>
        <end position="401"/>
    </location>
</feature>
<evidence type="ECO:0000313" key="4">
    <source>
        <dbReference type="EnsemblFungi" id="EJT82397"/>
    </source>
</evidence>
<keyword evidence="2" id="KW-0812">Transmembrane</keyword>
<feature type="compositionally biased region" description="Low complexity" evidence="1">
    <location>
        <begin position="304"/>
        <end position="313"/>
    </location>
</feature>
<keyword evidence="2" id="KW-0472">Membrane</keyword>
<dbReference type="EnsemblFungi" id="EJT82397">
    <property type="protein sequence ID" value="EJT82397"/>
    <property type="gene ID" value="GGTG_02370"/>
</dbReference>
<evidence type="ECO:0000256" key="2">
    <source>
        <dbReference type="SAM" id="Phobius"/>
    </source>
</evidence>
<reference evidence="3" key="3">
    <citation type="submission" date="2010-09" db="EMBL/GenBank/DDBJ databases">
        <title>Annotation of Gaeumannomyces graminis var. tritici R3-111a-1.</title>
        <authorList>
            <consortium name="The Broad Institute Genome Sequencing Platform"/>
            <person name="Ma L.-J."/>
            <person name="Dead R."/>
            <person name="Young S.K."/>
            <person name="Zeng Q."/>
            <person name="Gargeya S."/>
            <person name="Fitzgerald M."/>
            <person name="Haas B."/>
            <person name="Abouelleil A."/>
            <person name="Alvarado L."/>
            <person name="Arachchi H.M."/>
            <person name="Berlin A."/>
            <person name="Brown A."/>
            <person name="Chapman S.B."/>
            <person name="Chen Z."/>
            <person name="Dunbar C."/>
            <person name="Freedman E."/>
            <person name="Gearin G."/>
            <person name="Gellesch M."/>
            <person name="Goldberg J."/>
            <person name="Griggs A."/>
            <person name="Gujja S."/>
            <person name="Heiman D."/>
            <person name="Howarth C."/>
            <person name="Larson L."/>
            <person name="Lui A."/>
            <person name="MacDonald P.J.P."/>
            <person name="Mehta T."/>
            <person name="Montmayeur A."/>
            <person name="Murphy C."/>
            <person name="Neiman D."/>
            <person name="Pearson M."/>
            <person name="Priest M."/>
            <person name="Roberts A."/>
            <person name="Saif S."/>
            <person name="Shea T."/>
            <person name="Shenoy N."/>
            <person name="Sisk P."/>
            <person name="Stolte C."/>
            <person name="Sykes S."/>
            <person name="Yandava C."/>
            <person name="Wortman J."/>
            <person name="Nusbaum C."/>
            <person name="Birren B."/>
        </authorList>
    </citation>
    <scope>NUCLEOTIDE SEQUENCE</scope>
    <source>
        <strain evidence="3">R3-111a-1</strain>
    </source>
</reference>
<evidence type="ECO:0000313" key="3">
    <source>
        <dbReference type="EMBL" id="EJT82397.1"/>
    </source>
</evidence>
<dbReference type="OrthoDB" id="5057308at2759"/>
<gene>
    <name evidence="4" type="primary">20342828</name>
    <name evidence="3" type="ORF">GGTG_02370</name>
</gene>
<dbReference type="VEuPathDB" id="FungiDB:GGTG_02370"/>